<proteinExistence type="predicted"/>
<protein>
    <submittedName>
        <fullName evidence="2">Helix-turn-helix transcriptional regulator</fullName>
    </submittedName>
</protein>
<dbReference type="SUPFAM" id="SSF47413">
    <property type="entry name" value="lambda repressor-like DNA-binding domains"/>
    <property type="match status" value="1"/>
</dbReference>
<dbReference type="EMBL" id="JAJCJK010000004">
    <property type="protein sequence ID" value="MCB6937515.1"/>
    <property type="molecule type" value="Genomic_DNA"/>
</dbReference>
<dbReference type="CDD" id="cd00093">
    <property type="entry name" value="HTH_XRE"/>
    <property type="match status" value="1"/>
</dbReference>
<dbReference type="GO" id="GO:0003677">
    <property type="term" value="F:DNA binding"/>
    <property type="evidence" value="ECO:0007669"/>
    <property type="project" value="InterPro"/>
</dbReference>
<dbReference type="Proteomes" id="UP001197684">
    <property type="component" value="Unassembled WGS sequence"/>
</dbReference>
<comment type="caution">
    <text evidence="2">The sequence shown here is derived from an EMBL/GenBank/DDBJ whole genome shotgun (WGS) entry which is preliminary data.</text>
</comment>
<feature type="domain" description="HTH cro/C1-type" evidence="1">
    <location>
        <begin position="7"/>
        <end position="61"/>
    </location>
</feature>
<gene>
    <name evidence="2" type="ORF">LIZ56_03690</name>
</gene>
<dbReference type="PROSITE" id="PS50943">
    <property type="entry name" value="HTH_CROC1"/>
    <property type="match status" value="1"/>
</dbReference>
<evidence type="ECO:0000313" key="3">
    <source>
        <dbReference type="Proteomes" id="UP001197684"/>
    </source>
</evidence>
<evidence type="ECO:0000259" key="1">
    <source>
        <dbReference type="PROSITE" id="PS50943"/>
    </source>
</evidence>
<dbReference type="InterPro" id="IPR001387">
    <property type="entry name" value="Cro/C1-type_HTH"/>
</dbReference>
<dbReference type="AlphaFoldDB" id="A0AAW4UAF8"/>
<dbReference type="Gene3D" id="1.10.260.40">
    <property type="entry name" value="lambda repressor-like DNA-binding domains"/>
    <property type="match status" value="1"/>
</dbReference>
<evidence type="ECO:0000313" key="2">
    <source>
        <dbReference type="EMBL" id="MCB6937515.1"/>
    </source>
</evidence>
<dbReference type="SMART" id="SM00530">
    <property type="entry name" value="HTH_XRE"/>
    <property type="match status" value="1"/>
</dbReference>
<sequence length="74" mass="8235">MSFGEKMRVMMKRRGVSVQDVANRLGVSRQNVNQRLNADKFTLEDMEKYAAAIGCGIEIEITEPPEGGADPHIK</sequence>
<dbReference type="InterPro" id="IPR010982">
    <property type="entry name" value="Lambda_DNA-bd_dom_sf"/>
</dbReference>
<dbReference type="Pfam" id="PF13443">
    <property type="entry name" value="HTH_26"/>
    <property type="match status" value="1"/>
</dbReference>
<reference evidence="2" key="1">
    <citation type="submission" date="2021-10" db="EMBL/GenBank/DDBJ databases">
        <title>Collection of gut derived symbiotic bacterial strains cultured from healthy donors.</title>
        <authorList>
            <person name="Lin H."/>
            <person name="Littmann E."/>
            <person name="Kohout C."/>
            <person name="Pamer E.G."/>
        </authorList>
    </citation>
    <scope>NUCLEOTIDE SEQUENCE</scope>
    <source>
        <strain evidence="2">DFI.9.42</strain>
    </source>
</reference>
<accession>A0AAW4UAF8</accession>
<organism evidence="2 3">
    <name type="scientific">Agathobacter rectalis</name>
    <dbReference type="NCBI Taxonomy" id="39491"/>
    <lineage>
        <taxon>Bacteria</taxon>
        <taxon>Bacillati</taxon>
        <taxon>Bacillota</taxon>
        <taxon>Clostridia</taxon>
        <taxon>Lachnospirales</taxon>
        <taxon>Lachnospiraceae</taxon>
        <taxon>Agathobacter</taxon>
    </lineage>
</organism>
<name>A0AAW4UAF8_9FIRM</name>
<dbReference type="RefSeq" id="WP_306780578.1">
    <property type="nucleotide sequence ID" value="NZ_JAJCJK010000004.1"/>
</dbReference>